<evidence type="ECO:0000313" key="3">
    <source>
        <dbReference type="EMBL" id="KAK1392799.1"/>
    </source>
</evidence>
<dbReference type="InterPro" id="IPR018392">
    <property type="entry name" value="LysM"/>
</dbReference>
<dbReference type="EMBL" id="JAUIZM010000003">
    <property type="protein sequence ID" value="KAK1392799.1"/>
    <property type="molecule type" value="Genomic_DNA"/>
</dbReference>
<comment type="caution">
    <text evidence="3">The sequence shown here is derived from an EMBL/GenBank/DDBJ whole genome shotgun (WGS) entry which is preliminary data.</text>
</comment>
<dbReference type="InterPro" id="IPR036779">
    <property type="entry name" value="LysM_dom_sf"/>
</dbReference>
<evidence type="ECO:0000313" key="4">
    <source>
        <dbReference type="Proteomes" id="UP001237642"/>
    </source>
</evidence>
<keyword evidence="1" id="KW-0472">Membrane</keyword>
<protein>
    <submittedName>
        <fullName evidence="3">LysM domain-containing protein</fullName>
    </submittedName>
</protein>
<dbReference type="Proteomes" id="UP001237642">
    <property type="component" value="Unassembled WGS sequence"/>
</dbReference>
<feature type="domain" description="LysM" evidence="2">
    <location>
        <begin position="79"/>
        <end position="120"/>
    </location>
</feature>
<reference evidence="3" key="1">
    <citation type="submission" date="2023-02" db="EMBL/GenBank/DDBJ databases">
        <title>Genome of toxic invasive species Heracleum sosnowskyi carries increased number of genes despite the absence of recent whole-genome duplications.</title>
        <authorList>
            <person name="Schelkunov M."/>
            <person name="Shtratnikova V."/>
            <person name="Makarenko M."/>
            <person name="Klepikova A."/>
            <person name="Omelchenko D."/>
            <person name="Novikova G."/>
            <person name="Obukhova E."/>
            <person name="Bogdanov V."/>
            <person name="Penin A."/>
            <person name="Logacheva M."/>
        </authorList>
    </citation>
    <scope>NUCLEOTIDE SEQUENCE</scope>
    <source>
        <strain evidence="3">Hsosn_3</strain>
        <tissue evidence="3">Leaf</tissue>
    </source>
</reference>
<accession>A0AAD8IVB4</accession>
<proteinExistence type="predicted"/>
<dbReference type="AlphaFoldDB" id="A0AAD8IVB4"/>
<keyword evidence="1" id="KW-0812">Transmembrane</keyword>
<dbReference type="Pfam" id="PF01476">
    <property type="entry name" value="LysM"/>
    <property type="match status" value="1"/>
</dbReference>
<dbReference type="PANTHER" id="PTHR33648:SF15">
    <property type="entry name" value="OS04G0572800 PROTEIN"/>
    <property type="match status" value="1"/>
</dbReference>
<dbReference type="PANTHER" id="PTHR33648">
    <property type="entry name" value="EMBRYO SAC 1"/>
    <property type="match status" value="1"/>
</dbReference>
<dbReference type="CDD" id="cd00118">
    <property type="entry name" value="LysM"/>
    <property type="match status" value="1"/>
</dbReference>
<keyword evidence="4" id="KW-1185">Reference proteome</keyword>
<keyword evidence="1" id="KW-1133">Transmembrane helix</keyword>
<feature type="transmembrane region" description="Helical" evidence="1">
    <location>
        <begin position="25"/>
        <end position="48"/>
    </location>
</feature>
<gene>
    <name evidence="3" type="ORF">POM88_011855</name>
</gene>
<sequence>MKTLVPSFDSKSKKRLLFIAVADEASLYCAVVLVALFLLVFVIQIDLISNADDSTNSMVGDEEDCQQPYQRRHVCDEIYVVEEGETLQSISNKCRDSYIVERNPHIHDPDDVFPGLLIKIIPS</sequence>
<dbReference type="Gene3D" id="3.10.350.10">
    <property type="entry name" value="LysM domain"/>
    <property type="match status" value="1"/>
</dbReference>
<evidence type="ECO:0000256" key="1">
    <source>
        <dbReference type="SAM" id="Phobius"/>
    </source>
</evidence>
<organism evidence="3 4">
    <name type="scientific">Heracleum sosnowskyi</name>
    <dbReference type="NCBI Taxonomy" id="360622"/>
    <lineage>
        <taxon>Eukaryota</taxon>
        <taxon>Viridiplantae</taxon>
        <taxon>Streptophyta</taxon>
        <taxon>Embryophyta</taxon>
        <taxon>Tracheophyta</taxon>
        <taxon>Spermatophyta</taxon>
        <taxon>Magnoliopsida</taxon>
        <taxon>eudicotyledons</taxon>
        <taxon>Gunneridae</taxon>
        <taxon>Pentapetalae</taxon>
        <taxon>asterids</taxon>
        <taxon>campanulids</taxon>
        <taxon>Apiales</taxon>
        <taxon>Apiaceae</taxon>
        <taxon>Apioideae</taxon>
        <taxon>apioid superclade</taxon>
        <taxon>Tordylieae</taxon>
        <taxon>Tordyliinae</taxon>
        <taxon>Heracleum</taxon>
    </lineage>
</organism>
<reference evidence="3" key="2">
    <citation type="submission" date="2023-05" db="EMBL/GenBank/DDBJ databases">
        <authorList>
            <person name="Schelkunov M.I."/>
        </authorList>
    </citation>
    <scope>NUCLEOTIDE SEQUENCE</scope>
    <source>
        <strain evidence="3">Hsosn_3</strain>
        <tissue evidence="3">Leaf</tissue>
    </source>
</reference>
<name>A0AAD8IVB4_9APIA</name>
<evidence type="ECO:0000259" key="2">
    <source>
        <dbReference type="Pfam" id="PF01476"/>
    </source>
</evidence>